<dbReference type="RefSeq" id="XP_018487734.1">
    <property type="nucleotide sequence ID" value="XM_018632232.1"/>
</dbReference>
<reference evidence="3" key="2">
    <citation type="submission" date="2025-08" db="UniProtKB">
        <authorList>
            <consortium name="RefSeq"/>
        </authorList>
    </citation>
    <scope>IDENTIFICATION</scope>
    <source>
        <tissue evidence="3">Leaf</tissue>
    </source>
</reference>
<proteinExistence type="predicted"/>
<accession>A0A6J0NST8</accession>
<dbReference type="GeneID" id="108858280"/>
<evidence type="ECO:0000313" key="2">
    <source>
        <dbReference type="Proteomes" id="UP000504610"/>
    </source>
</evidence>
<feature type="coiled-coil region" evidence="1">
    <location>
        <begin position="262"/>
        <end position="289"/>
    </location>
</feature>
<protein>
    <submittedName>
        <fullName evidence="3">Uncharacterized protein LOC108858280</fullName>
    </submittedName>
</protein>
<name>A0A6J0NST8_RAPSA</name>
<sequence length="420" mass="47479">MGLYVVHHNSRIPFESAKIVFDDEAMMSYPWGPIAYEVLVVSIKMLDPQGRTYTINGMKDTLLILAYEYVTCFRERFRRVVNNDDNSEDIPLLRWGGKRTRASFQRLFSEETREHGRVRVRNMVMKESVEEVFPQWLGEAEDLQLVKSFIGNNTHEKSLPQTVQQKSVNSPLATVYKTPTGKDLEAKNSLVEKITNANAKKDEADAKEVAAKKVAATPSKPDHLDFLSISPTKDVKVPKHRAYGRGCKVNPKQKDEDALTQKAEAVQKAEIALNKKKAAELKKKEAAELKKTNSRCYEKTCWVKEDSSIVDVTDDIIASHNELLPESDVELEEVVRSSRIKEYREKTVQLSTQGCSLVAVSSEPCFLYIGDNGTTCMRKNVEPSTAIYDPLAHVDPFKVEILMDYISKIPSQTVNITETN</sequence>
<organism evidence="2 3">
    <name type="scientific">Raphanus sativus</name>
    <name type="common">Radish</name>
    <name type="synonym">Raphanus raphanistrum var. sativus</name>
    <dbReference type="NCBI Taxonomy" id="3726"/>
    <lineage>
        <taxon>Eukaryota</taxon>
        <taxon>Viridiplantae</taxon>
        <taxon>Streptophyta</taxon>
        <taxon>Embryophyta</taxon>
        <taxon>Tracheophyta</taxon>
        <taxon>Spermatophyta</taxon>
        <taxon>Magnoliopsida</taxon>
        <taxon>eudicotyledons</taxon>
        <taxon>Gunneridae</taxon>
        <taxon>Pentapetalae</taxon>
        <taxon>rosids</taxon>
        <taxon>malvids</taxon>
        <taxon>Brassicales</taxon>
        <taxon>Brassicaceae</taxon>
        <taxon>Brassiceae</taxon>
        <taxon>Raphanus</taxon>
    </lineage>
</organism>
<evidence type="ECO:0000313" key="3">
    <source>
        <dbReference type="RefSeq" id="XP_018487734.1"/>
    </source>
</evidence>
<dbReference type="OrthoDB" id="1067403at2759"/>
<dbReference type="AlphaFoldDB" id="A0A6J0NST8"/>
<keyword evidence="1" id="KW-0175">Coiled coil</keyword>
<keyword evidence="2" id="KW-1185">Reference proteome</keyword>
<reference evidence="2" key="1">
    <citation type="journal article" date="2019" name="Database">
        <title>The radish genome database (RadishGD): an integrated information resource for radish genomics.</title>
        <authorList>
            <person name="Yu H.J."/>
            <person name="Baek S."/>
            <person name="Lee Y.J."/>
            <person name="Cho A."/>
            <person name="Mun J.H."/>
        </authorList>
    </citation>
    <scope>NUCLEOTIDE SEQUENCE [LARGE SCALE GENOMIC DNA]</scope>
    <source>
        <strain evidence="2">cv. WK10039</strain>
    </source>
</reference>
<evidence type="ECO:0000256" key="1">
    <source>
        <dbReference type="SAM" id="Coils"/>
    </source>
</evidence>
<gene>
    <name evidence="3" type="primary">LOC108858280</name>
</gene>
<dbReference type="KEGG" id="rsz:108858280"/>
<dbReference type="Proteomes" id="UP000504610">
    <property type="component" value="Chromosome 5"/>
</dbReference>